<reference evidence="2" key="1">
    <citation type="submission" date="2020-10" db="EMBL/GenBank/DDBJ databases">
        <authorList>
            <person name="Gilroy R."/>
        </authorList>
    </citation>
    <scope>NUCLEOTIDE SEQUENCE</scope>
    <source>
        <strain evidence="2">CHK176-22527</strain>
    </source>
</reference>
<reference evidence="2" key="2">
    <citation type="journal article" date="2021" name="PeerJ">
        <title>Extensive microbial diversity within the chicken gut microbiome revealed by metagenomics and culture.</title>
        <authorList>
            <person name="Gilroy R."/>
            <person name="Ravi A."/>
            <person name="Getino M."/>
            <person name="Pursley I."/>
            <person name="Horton D.L."/>
            <person name="Alikhan N.F."/>
            <person name="Baker D."/>
            <person name="Gharbi K."/>
            <person name="Hall N."/>
            <person name="Watson M."/>
            <person name="Adriaenssens E.M."/>
            <person name="Foster-Nyarko E."/>
            <person name="Jarju S."/>
            <person name="Secka A."/>
            <person name="Antonio M."/>
            <person name="Oren A."/>
            <person name="Chaudhuri R.R."/>
            <person name="La Ragione R."/>
            <person name="Hildebrand F."/>
            <person name="Pallen M.J."/>
        </authorList>
    </citation>
    <scope>NUCLEOTIDE SEQUENCE</scope>
    <source>
        <strain evidence="2">CHK176-22527</strain>
    </source>
</reference>
<dbReference type="Proteomes" id="UP000824159">
    <property type="component" value="Unassembled WGS sequence"/>
</dbReference>
<evidence type="ECO:0000313" key="3">
    <source>
        <dbReference type="Proteomes" id="UP000824159"/>
    </source>
</evidence>
<evidence type="ECO:0000313" key="2">
    <source>
        <dbReference type="EMBL" id="HIU00155.1"/>
    </source>
</evidence>
<dbReference type="Gene3D" id="2.40.180.10">
    <property type="entry name" value="Catalase core domain"/>
    <property type="match status" value="1"/>
</dbReference>
<organism evidence="2 3">
    <name type="scientific">Candidatus Allocopromorpha excrementavium</name>
    <dbReference type="NCBI Taxonomy" id="2840741"/>
    <lineage>
        <taxon>Bacteria</taxon>
        <taxon>Bacillati</taxon>
        <taxon>Bacillota</taxon>
        <taxon>Clostridia</taxon>
        <taxon>Eubacteriales</taxon>
        <taxon>Eubacteriaceae</taxon>
        <taxon>Eubacteriaceae incertae sedis</taxon>
        <taxon>Candidatus Allocopromorpha</taxon>
    </lineage>
</organism>
<name>A0A9D1HDX6_9FIRM</name>
<dbReference type="Pfam" id="PF06628">
    <property type="entry name" value="Catalase-rel"/>
    <property type="match status" value="1"/>
</dbReference>
<dbReference type="InterPro" id="IPR010582">
    <property type="entry name" value="Catalase_immune_responsive"/>
</dbReference>
<dbReference type="AlphaFoldDB" id="A0A9D1HDX6"/>
<sequence length="64" mass="7426">MKEFVQVKNFYEDLDKDEKKDMICAVAESIMFLDENLQREVMRLLEKASSDIASEVASINSFTM</sequence>
<feature type="domain" description="Catalase immune-responsive" evidence="1">
    <location>
        <begin position="3"/>
        <end position="58"/>
    </location>
</feature>
<accession>A0A9D1HDX6</accession>
<dbReference type="EMBL" id="DVLX01000095">
    <property type="protein sequence ID" value="HIU00155.1"/>
    <property type="molecule type" value="Genomic_DNA"/>
</dbReference>
<comment type="caution">
    <text evidence="2">The sequence shown here is derived from an EMBL/GenBank/DDBJ whole genome shotgun (WGS) entry which is preliminary data.</text>
</comment>
<proteinExistence type="predicted"/>
<gene>
    <name evidence="2" type="ORF">IAD12_07865</name>
</gene>
<protein>
    <recommendedName>
        <fullName evidence="1">Catalase immune-responsive domain-containing protein</fullName>
    </recommendedName>
</protein>
<evidence type="ECO:0000259" key="1">
    <source>
        <dbReference type="Pfam" id="PF06628"/>
    </source>
</evidence>